<dbReference type="AlphaFoldDB" id="A0A1J5QB36"/>
<feature type="compositionally biased region" description="Basic and acidic residues" evidence="1">
    <location>
        <begin position="21"/>
        <end position="35"/>
    </location>
</feature>
<sequence length="43" mass="4584">MVIAGMTHGQTSATQVIRANAEKTAKDAADKERKHLPTGNDGY</sequence>
<feature type="region of interest" description="Disordered" evidence="1">
    <location>
        <begin position="21"/>
        <end position="43"/>
    </location>
</feature>
<organism evidence="2">
    <name type="scientific">mine drainage metagenome</name>
    <dbReference type="NCBI Taxonomy" id="410659"/>
    <lineage>
        <taxon>unclassified sequences</taxon>
        <taxon>metagenomes</taxon>
        <taxon>ecological metagenomes</taxon>
    </lineage>
</organism>
<comment type="caution">
    <text evidence="2">The sequence shown here is derived from an EMBL/GenBank/DDBJ whole genome shotgun (WGS) entry which is preliminary data.</text>
</comment>
<name>A0A1J5QB36_9ZZZZ</name>
<evidence type="ECO:0000313" key="2">
    <source>
        <dbReference type="EMBL" id="OIQ80402.1"/>
    </source>
</evidence>
<accession>A0A1J5QB36</accession>
<evidence type="ECO:0000256" key="1">
    <source>
        <dbReference type="SAM" id="MobiDB-lite"/>
    </source>
</evidence>
<proteinExistence type="predicted"/>
<protein>
    <submittedName>
        <fullName evidence="2">Uncharacterized protein</fullName>
    </submittedName>
</protein>
<dbReference type="EMBL" id="MLJW01001065">
    <property type="protein sequence ID" value="OIQ80402.1"/>
    <property type="molecule type" value="Genomic_DNA"/>
</dbReference>
<reference evidence="2" key="1">
    <citation type="submission" date="2016-10" db="EMBL/GenBank/DDBJ databases">
        <title>Sequence of Gallionella enrichment culture.</title>
        <authorList>
            <person name="Poehlein A."/>
            <person name="Muehling M."/>
            <person name="Daniel R."/>
        </authorList>
    </citation>
    <scope>NUCLEOTIDE SEQUENCE</scope>
</reference>
<gene>
    <name evidence="2" type="ORF">GALL_378360</name>
</gene>